<dbReference type="GO" id="GO:0006754">
    <property type="term" value="P:ATP biosynthetic process"/>
    <property type="evidence" value="ECO:0007669"/>
    <property type="project" value="TreeGrafter"/>
</dbReference>
<dbReference type="PROSITE" id="PS00893">
    <property type="entry name" value="NUDIX_BOX"/>
    <property type="match status" value="1"/>
</dbReference>
<dbReference type="EMBL" id="CP001230">
    <property type="protein sequence ID" value="ACO04390.1"/>
    <property type="molecule type" value="Genomic_DNA"/>
</dbReference>
<reference evidence="4 5" key="1">
    <citation type="journal article" date="2009" name="J. Bacteriol.">
        <title>Complete and draft genome sequences of six members of the Aquificales.</title>
        <authorList>
            <person name="Reysenbach A.L."/>
            <person name="Hamamura N."/>
            <person name="Podar M."/>
            <person name="Griffiths E."/>
            <person name="Ferreira S."/>
            <person name="Hochstein R."/>
            <person name="Heidelberg J."/>
            <person name="Johnson J."/>
            <person name="Mead D."/>
            <person name="Pohorille A."/>
            <person name="Sarmiento M."/>
            <person name="Schweighofer K."/>
            <person name="Seshadri R."/>
            <person name="Voytek M.A."/>
        </authorList>
    </citation>
    <scope>NUCLEOTIDE SEQUENCE [LARGE SCALE GENOMIC DNA]</scope>
    <source>
        <strain evidence="5">DSM 14350 / EX-H1</strain>
    </source>
</reference>
<dbReference type="STRING" id="123214.PERMA_1056"/>
<feature type="domain" description="Nudix hydrolase" evidence="3">
    <location>
        <begin position="4"/>
        <end position="137"/>
    </location>
</feature>
<dbReference type="Pfam" id="PF00293">
    <property type="entry name" value="NUDIX"/>
    <property type="match status" value="1"/>
</dbReference>
<dbReference type="PROSITE" id="PS51462">
    <property type="entry name" value="NUDIX"/>
    <property type="match status" value="1"/>
</dbReference>
<evidence type="ECO:0000256" key="1">
    <source>
        <dbReference type="ARBA" id="ARBA00022801"/>
    </source>
</evidence>
<dbReference type="InterPro" id="IPR020476">
    <property type="entry name" value="Nudix_hydrolase"/>
</dbReference>
<dbReference type="GO" id="GO:0006167">
    <property type="term" value="P:AMP biosynthetic process"/>
    <property type="evidence" value="ECO:0007669"/>
    <property type="project" value="TreeGrafter"/>
</dbReference>
<dbReference type="CDD" id="cd03673">
    <property type="entry name" value="NUDIX_Ap6A_hydrolase"/>
    <property type="match status" value="1"/>
</dbReference>
<dbReference type="PANTHER" id="PTHR21340">
    <property type="entry name" value="DIADENOSINE 5,5-P1,P4-TETRAPHOSPHATE PYROPHOSPHOHYDROLASE MUTT"/>
    <property type="match status" value="1"/>
</dbReference>
<name>C0QQ96_PERMH</name>
<dbReference type="SUPFAM" id="SSF55811">
    <property type="entry name" value="Nudix"/>
    <property type="match status" value="1"/>
</dbReference>
<accession>C0QQ96</accession>
<dbReference type="InterPro" id="IPR020084">
    <property type="entry name" value="NUDIX_hydrolase_CS"/>
</dbReference>
<dbReference type="InterPro" id="IPR051325">
    <property type="entry name" value="Nudix_hydrolase_domain"/>
</dbReference>
<dbReference type="InterPro" id="IPR000086">
    <property type="entry name" value="NUDIX_hydrolase_dom"/>
</dbReference>
<dbReference type="PaxDb" id="123214-PERMA_1056"/>
<dbReference type="PANTHER" id="PTHR21340:SF0">
    <property type="entry name" value="BIS(5'-NUCLEOSYL)-TETRAPHOSPHATASE [ASYMMETRICAL]"/>
    <property type="match status" value="1"/>
</dbReference>
<evidence type="ECO:0000313" key="4">
    <source>
        <dbReference type="EMBL" id="ACO04390.1"/>
    </source>
</evidence>
<evidence type="ECO:0000256" key="2">
    <source>
        <dbReference type="RuleBase" id="RU003476"/>
    </source>
</evidence>
<dbReference type="Proteomes" id="UP000001366">
    <property type="component" value="Chromosome"/>
</dbReference>
<dbReference type="AlphaFoldDB" id="C0QQ96"/>
<dbReference type="PRINTS" id="PR00502">
    <property type="entry name" value="NUDIXFAMILY"/>
</dbReference>
<dbReference type="GO" id="GO:0004081">
    <property type="term" value="F:bis(5'-nucleosyl)-tetraphosphatase (asymmetrical) activity"/>
    <property type="evidence" value="ECO:0007669"/>
    <property type="project" value="TreeGrafter"/>
</dbReference>
<sequence>METKWEFSAGGVVFRKDENNNLEILLIRVKNRWSFPKGNIERGEPKDQAALREVKEETGVDAEIVDYLGEVDYWYSMGLTRIHKFVYYYLMRYAGGDIVPQKEEIDEAKFIPFDKVEETLSYETDKEIFSRAVKSLKKIGEING</sequence>
<evidence type="ECO:0000313" key="5">
    <source>
        <dbReference type="Proteomes" id="UP000001366"/>
    </source>
</evidence>
<protein>
    <submittedName>
        <fullName evidence="4">MutT/nudix family protein</fullName>
    </submittedName>
</protein>
<proteinExistence type="inferred from homology"/>
<gene>
    <name evidence="4" type="ordered locus">PERMA_1056</name>
</gene>
<organism evidence="4 5">
    <name type="scientific">Persephonella marina (strain DSM 14350 / EX-H1)</name>
    <dbReference type="NCBI Taxonomy" id="123214"/>
    <lineage>
        <taxon>Bacteria</taxon>
        <taxon>Pseudomonadati</taxon>
        <taxon>Aquificota</taxon>
        <taxon>Aquificia</taxon>
        <taxon>Aquificales</taxon>
        <taxon>Hydrogenothermaceae</taxon>
        <taxon>Persephonella</taxon>
    </lineage>
</organism>
<dbReference type="eggNOG" id="COG1051">
    <property type="taxonomic scope" value="Bacteria"/>
</dbReference>
<comment type="similarity">
    <text evidence="2">Belongs to the Nudix hydrolase family.</text>
</comment>
<dbReference type="InterPro" id="IPR015797">
    <property type="entry name" value="NUDIX_hydrolase-like_dom_sf"/>
</dbReference>
<dbReference type="KEGG" id="pmx:PERMA_1056"/>
<keyword evidence="1 2" id="KW-0378">Hydrolase</keyword>
<dbReference type="OrthoDB" id="9816289at2"/>
<evidence type="ECO:0000259" key="3">
    <source>
        <dbReference type="PROSITE" id="PS51462"/>
    </source>
</evidence>
<dbReference type="Gene3D" id="3.90.79.10">
    <property type="entry name" value="Nucleoside Triphosphate Pyrophosphohydrolase"/>
    <property type="match status" value="1"/>
</dbReference>
<dbReference type="RefSeq" id="WP_012676628.1">
    <property type="nucleotide sequence ID" value="NC_012440.1"/>
</dbReference>
<dbReference type="HOGENOM" id="CLU_037162_14_4_0"/>
<keyword evidence="5" id="KW-1185">Reference proteome</keyword>